<name>A0A382GU13_9ZZZZ</name>
<evidence type="ECO:0000256" key="2">
    <source>
        <dbReference type="ARBA" id="ARBA00023027"/>
    </source>
</evidence>
<feature type="domain" description="D-isomer specific 2-hydroxyacid dehydrogenase NAD-binding" evidence="3">
    <location>
        <begin position="106"/>
        <end position="186"/>
    </location>
</feature>
<protein>
    <recommendedName>
        <fullName evidence="3">D-isomer specific 2-hydroxyacid dehydrogenase NAD-binding domain-containing protein</fullName>
    </recommendedName>
</protein>
<keyword evidence="1" id="KW-0560">Oxidoreductase</keyword>
<dbReference type="PANTHER" id="PTHR43333:SF1">
    <property type="entry name" value="D-ISOMER SPECIFIC 2-HYDROXYACID DEHYDROGENASE NAD-BINDING DOMAIN-CONTAINING PROTEIN"/>
    <property type="match status" value="1"/>
</dbReference>
<dbReference type="GO" id="GO:0016491">
    <property type="term" value="F:oxidoreductase activity"/>
    <property type="evidence" value="ECO:0007669"/>
    <property type="project" value="UniProtKB-KW"/>
</dbReference>
<dbReference type="Gene3D" id="3.40.50.720">
    <property type="entry name" value="NAD(P)-binding Rossmann-like Domain"/>
    <property type="match status" value="2"/>
</dbReference>
<organism evidence="4">
    <name type="scientific">marine metagenome</name>
    <dbReference type="NCBI Taxonomy" id="408172"/>
    <lineage>
        <taxon>unclassified sequences</taxon>
        <taxon>metagenomes</taxon>
        <taxon>ecological metagenomes</taxon>
    </lineage>
</organism>
<sequence>MSDTNVSILWEAVDYIRVEEIKKAFPQVNFVDVSPGVELDQELRGKIFLVTPTRGTAELPKFLDKGVEWVHIMAHGVDGLPFEMLDDCVVTCSRGASSVPIAEWTVAMILSHTKKIPESWISKEPENWFLAPLETLSGATVALLGFGSINQEIAKRLEPFGCRIVTVRNSESEVSETGVETLSTFEEAV</sequence>
<evidence type="ECO:0000256" key="1">
    <source>
        <dbReference type="ARBA" id="ARBA00023002"/>
    </source>
</evidence>
<dbReference type="SUPFAM" id="SSF51735">
    <property type="entry name" value="NAD(P)-binding Rossmann-fold domains"/>
    <property type="match status" value="1"/>
</dbReference>
<feature type="non-terminal residue" evidence="4">
    <location>
        <position position="189"/>
    </location>
</feature>
<dbReference type="PANTHER" id="PTHR43333">
    <property type="entry name" value="2-HACID_DH_C DOMAIN-CONTAINING PROTEIN"/>
    <property type="match status" value="1"/>
</dbReference>
<dbReference type="AlphaFoldDB" id="A0A382GU13"/>
<evidence type="ECO:0000259" key="3">
    <source>
        <dbReference type="Pfam" id="PF02826"/>
    </source>
</evidence>
<dbReference type="InterPro" id="IPR036291">
    <property type="entry name" value="NAD(P)-bd_dom_sf"/>
</dbReference>
<dbReference type="SUPFAM" id="SSF52283">
    <property type="entry name" value="Formate/glycerate dehydrogenase catalytic domain-like"/>
    <property type="match status" value="1"/>
</dbReference>
<dbReference type="GO" id="GO:0051287">
    <property type="term" value="F:NAD binding"/>
    <property type="evidence" value="ECO:0007669"/>
    <property type="project" value="InterPro"/>
</dbReference>
<dbReference type="EMBL" id="UINC01057376">
    <property type="protein sequence ID" value="SVB78439.1"/>
    <property type="molecule type" value="Genomic_DNA"/>
</dbReference>
<dbReference type="InterPro" id="IPR006140">
    <property type="entry name" value="D-isomer_DH_NAD-bd"/>
</dbReference>
<keyword evidence="2" id="KW-0520">NAD</keyword>
<proteinExistence type="predicted"/>
<dbReference type="Pfam" id="PF02826">
    <property type="entry name" value="2-Hacid_dh_C"/>
    <property type="match status" value="1"/>
</dbReference>
<reference evidence="4" key="1">
    <citation type="submission" date="2018-05" db="EMBL/GenBank/DDBJ databases">
        <authorList>
            <person name="Lanie J.A."/>
            <person name="Ng W.-L."/>
            <person name="Kazmierczak K.M."/>
            <person name="Andrzejewski T.M."/>
            <person name="Davidsen T.M."/>
            <person name="Wayne K.J."/>
            <person name="Tettelin H."/>
            <person name="Glass J.I."/>
            <person name="Rusch D."/>
            <person name="Podicherti R."/>
            <person name="Tsui H.-C.T."/>
            <person name="Winkler M.E."/>
        </authorList>
    </citation>
    <scope>NUCLEOTIDE SEQUENCE</scope>
</reference>
<accession>A0A382GU13</accession>
<gene>
    <name evidence="4" type="ORF">METZ01_LOCUS231293</name>
</gene>
<evidence type="ECO:0000313" key="4">
    <source>
        <dbReference type="EMBL" id="SVB78439.1"/>
    </source>
</evidence>